<evidence type="ECO:0000313" key="1">
    <source>
        <dbReference type="EMBL" id="MBR0650450.1"/>
    </source>
</evidence>
<gene>
    <name evidence="1" type="ORF">GXW78_12310</name>
</gene>
<sequence length="165" mass="17347">MSGTMSNRPGAPRRLKSIRINEISLVARPANVHAVALMTKCADTTAADLVAQQADIAARLDALQKRRSLDGAPARLLKAAAVAGDRIRAQVEGRAYSAPLPPTQVAKDAGGGARLVSKAASIAEAHRAAQQAQQRDTPPVSKANLSPAELFIQAARERARLMKDG</sequence>
<keyword evidence="2" id="KW-1185">Reference proteome</keyword>
<organism evidence="1 2">
    <name type="scientific">Neoroseomonas terrae</name>
    <dbReference type="NCBI Taxonomy" id="424799"/>
    <lineage>
        <taxon>Bacteria</taxon>
        <taxon>Pseudomonadati</taxon>
        <taxon>Pseudomonadota</taxon>
        <taxon>Alphaproteobacteria</taxon>
        <taxon>Acetobacterales</taxon>
        <taxon>Acetobacteraceae</taxon>
        <taxon>Neoroseomonas</taxon>
    </lineage>
</organism>
<protein>
    <submittedName>
        <fullName evidence="1">Uncharacterized protein</fullName>
    </submittedName>
</protein>
<evidence type="ECO:0000313" key="2">
    <source>
        <dbReference type="Proteomes" id="UP000698752"/>
    </source>
</evidence>
<dbReference type="EMBL" id="JAAEDI010000012">
    <property type="protein sequence ID" value="MBR0650450.1"/>
    <property type="molecule type" value="Genomic_DNA"/>
</dbReference>
<dbReference type="Proteomes" id="UP000698752">
    <property type="component" value="Unassembled WGS sequence"/>
</dbReference>
<name>A0ABS5EHL1_9PROT</name>
<comment type="caution">
    <text evidence="1">The sequence shown here is derived from an EMBL/GenBank/DDBJ whole genome shotgun (WGS) entry which is preliminary data.</text>
</comment>
<reference evidence="2" key="1">
    <citation type="journal article" date="2021" name="Syst. Appl. Microbiol.">
        <title>Roseomonas hellenica sp. nov., isolated from roots of wild-growing Alkanna tinctoria.</title>
        <authorList>
            <person name="Rat A."/>
            <person name="Naranjo H.D."/>
            <person name="Lebbe L."/>
            <person name="Cnockaert M."/>
            <person name="Krigas N."/>
            <person name="Grigoriadou K."/>
            <person name="Maloupa E."/>
            <person name="Willems A."/>
        </authorList>
    </citation>
    <scope>NUCLEOTIDE SEQUENCE [LARGE SCALE GENOMIC DNA]</scope>
    <source>
        <strain evidence="2">LMG 31159</strain>
    </source>
</reference>
<dbReference type="RefSeq" id="WP_211869119.1">
    <property type="nucleotide sequence ID" value="NZ_JAAEDI010000012.1"/>
</dbReference>
<proteinExistence type="predicted"/>
<accession>A0ABS5EHL1</accession>